<comment type="caution">
    <text evidence="2">The sequence shown here is derived from an EMBL/GenBank/DDBJ whole genome shotgun (WGS) entry which is preliminary data.</text>
</comment>
<evidence type="ECO:0000313" key="3">
    <source>
        <dbReference type="Proteomes" id="UP001162802"/>
    </source>
</evidence>
<dbReference type="PANTHER" id="PTHR30203:SF24">
    <property type="entry name" value="BLR4935 PROTEIN"/>
    <property type="match status" value="1"/>
</dbReference>
<reference evidence="2" key="1">
    <citation type="submission" date="2022-03" db="EMBL/GenBank/DDBJ databases">
        <title>Identification of a novel bacterium isolated from mangrove sediments.</title>
        <authorList>
            <person name="Pan X."/>
        </authorList>
    </citation>
    <scope>NUCLEOTIDE SEQUENCE</scope>
    <source>
        <strain evidence="2">B2637</strain>
    </source>
</reference>
<feature type="signal peptide" evidence="1">
    <location>
        <begin position="1"/>
        <end position="22"/>
    </location>
</feature>
<feature type="chain" id="PRO_5045326087" evidence="1">
    <location>
        <begin position="23"/>
        <end position="416"/>
    </location>
</feature>
<organism evidence="2 3">
    <name type="scientific">Novosphingobium mangrovi</name>
    <name type="common">ex Hu et al. 2023</name>
    <dbReference type="NCBI Taxonomy" id="2930094"/>
    <lineage>
        <taxon>Bacteria</taxon>
        <taxon>Pseudomonadati</taxon>
        <taxon>Pseudomonadota</taxon>
        <taxon>Alphaproteobacteria</taxon>
        <taxon>Sphingomonadales</taxon>
        <taxon>Sphingomonadaceae</taxon>
        <taxon>Novosphingobium</taxon>
    </lineage>
</organism>
<sequence length="416" mass="44799">MRKRLPITAALVLTLAAPWAHAQEAGLPDLAQVQAALDAHPSVQAAQARTGAAQAQARALARGSHEVTFQGSYMNRSVTREGTYDEFDAQLMRPFRLPGKARLDKEIGSYGVVAAQNRAEDARHQAATLLNDSWWDWLGAVEDVRINRQAVANYETLLKAVSRRVELRDAAQLEADQAEASLGAARLALQQSEGRAALARTRLRAQFPTLALDGEAPSVPVPVLPEAGIAALGQKVIEHSHEIAAAEAAAGGADASAARARAERTADPSLGFRVFSERSGEEQGAGVLFQMPLGGGHRRALADEAEAEASAARAEAMATRFAVTEMAEADMSEARFRHAAWERAREGLKAQMAALLKLRIGHKAGEIDLSDELLGERQVHDALRQEVLARAEAMRALTRLRLDAHAIWIGDPAERD</sequence>
<proteinExistence type="predicted"/>
<dbReference type="EMBL" id="JALHAT010000010">
    <property type="protein sequence ID" value="MCJ1960641.1"/>
    <property type="molecule type" value="Genomic_DNA"/>
</dbReference>
<keyword evidence="3" id="KW-1185">Reference proteome</keyword>
<dbReference type="PANTHER" id="PTHR30203">
    <property type="entry name" value="OUTER MEMBRANE CATION EFFLUX PROTEIN"/>
    <property type="match status" value="1"/>
</dbReference>
<evidence type="ECO:0000256" key="1">
    <source>
        <dbReference type="SAM" id="SignalP"/>
    </source>
</evidence>
<dbReference type="SUPFAM" id="SSF56954">
    <property type="entry name" value="Outer membrane efflux proteins (OEP)"/>
    <property type="match status" value="1"/>
</dbReference>
<protein>
    <submittedName>
        <fullName evidence="2">TolC family protein</fullName>
    </submittedName>
</protein>
<name>A0ABT0ABV5_9SPHN</name>
<dbReference type="RefSeq" id="WP_243798969.1">
    <property type="nucleotide sequence ID" value="NZ_JALHAT010000010.1"/>
</dbReference>
<keyword evidence="1" id="KW-0732">Signal</keyword>
<dbReference type="InterPro" id="IPR010131">
    <property type="entry name" value="MdtP/NodT-like"/>
</dbReference>
<gene>
    <name evidence="2" type="ORF">MTR65_08120</name>
</gene>
<dbReference type="Gene3D" id="1.20.1600.10">
    <property type="entry name" value="Outer membrane efflux proteins (OEP)"/>
    <property type="match status" value="1"/>
</dbReference>
<evidence type="ECO:0000313" key="2">
    <source>
        <dbReference type="EMBL" id="MCJ1960641.1"/>
    </source>
</evidence>
<dbReference type="Proteomes" id="UP001162802">
    <property type="component" value="Unassembled WGS sequence"/>
</dbReference>
<accession>A0ABT0ABV5</accession>